<evidence type="ECO:0000313" key="2">
    <source>
        <dbReference type="EMBL" id="SVD65111.1"/>
    </source>
</evidence>
<feature type="transmembrane region" description="Helical" evidence="1">
    <location>
        <begin position="112"/>
        <end position="137"/>
    </location>
</feature>
<proteinExistence type="predicted"/>
<feature type="transmembrane region" description="Helical" evidence="1">
    <location>
        <begin position="88"/>
        <end position="106"/>
    </location>
</feature>
<feature type="transmembrane region" description="Helical" evidence="1">
    <location>
        <begin position="60"/>
        <end position="81"/>
    </location>
</feature>
<keyword evidence="1" id="KW-0812">Transmembrane</keyword>
<keyword evidence="1" id="KW-1133">Transmembrane helix</keyword>
<sequence>MIDFKKLENICASVIVIAFFLPWVDLGFFSASGYSLPNLVNSMGQLGQAFSDNSEASTNYSIYIVYLVPLLGILILLFSYLNKPIKNICLAACALNLGGFIYHLIAESGGEIGMYGIGIWITVLASIVMLLSTLGYIKRDLST</sequence>
<protein>
    <submittedName>
        <fullName evidence="2">Uncharacterized protein</fullName>
    </submittedName>
</protein>
<gene>
    <name evidence="2" type="ORF">METZ01_LOCUS417965</name>
</gene>
<dbReference type="AlphaFoldDB" id="A0A382X4D2"/>
<name>A0A382X4D2_9ZZZZ</name>
<feature type="transmembrane region" description="Helical" evidence="1">
    <location>
        <begin position="12"/>
        <end position="34"/>
    </location>
</feature>
<evidence type="ECO:0000256" key="1">
    <source>
        <dbReference type="SAM" id="Phobius"/>
    </source>
</evidence>
<reference evidence="2" key="1">
    <citation type="submission" date="2018-05" db="EMBL/GenBank/DDBJ databases">
        <authorList>
            <person name="Lanie J.A."/>
            <person name="Ng W.-L."/>
            <person name="Kazmierczak K.M."/>
            <person name="Andrzejewski T.M."/>
            <person name="Davidsen T.M."/>
            <person name="Wayne K.J."/>
            <person name="Tettelin H."/>
            <person name="Glass J.I."/>
            <person name="Rusch D."/>
            <person name="Podicherti R."/>
            <person name="Tsui H.-C.T."/>
            <person name="Winkler M.E."/>
        </authorList>
    </citation>
    <scope>NUCLEOTIDE SEQUENCE</scope>
</reference>
<accession>A0A382X4D2</accession>
<organism evidence="2">
    <name type="scientific">marine metagenome</name>
    <dbReference type="NCBI Taxonomy" id="408172"/>
    <lineage>
        <taxon>unclassified sequences</taxon>
        <taxon>metagenomes</taxon>
        <taxon>ecological metagenomes</taxon>
    </lineage>
</organism>
<keyword evidence="1" id="KW-0472">Membrane</keyword>
<dbReference type="EMBL" id="UINC01164320">
    <property type="protein sequence ID" value="SVD65111.1"/>
    <property type="molecule type" value="Genomic_DNA"/>
</dbReference>